<evidence type="ECO:0000313" key="1">
    <source>
        <dbReference type="EMBL" id="GEB21151.1"/>
    </source>
</evidence>
<evidence type="ECO:0000313" key="2">
    <source>
        <dbReference type="Proteomes" id="UP000317715"/>
    </source>
</evidence>
<sequence>MGEYDDAARDLGAVVAVVVEYCQVYPDDGVYAGVHACFEVFDGAVKAVTVCAGERRGSGCRCRLGKFFRP</sequence>
<dbReference type="AlphaFoldDB" id="A0A4Y3NQC9"/>
<organism evidence="1 2">
    <name type="scientific">Paenarthrobacter aurescens</name>
    <name type="common">Arthrobacter aurescens</name>
    <dbReference type="NCBI Taxonomy" id="43663"/>
    <lineage>
        <taxon>Bacteria</taxon>
        <taxon>Bacillati</taxon>
        <taxon>Actinomycetota</taxon>
        <taxon>Actinomycetes</taxon>
        <taxon>Micrococcales</taxon>
        <taxon>Micrococcaceae</taxon>
        <taxon>Paenarthrobacter</taxon>
    </lineage>
</organism>
<reference evidence="1 2" key="1">
    <citation type="submission" date="2019-06" db="EMBL/GenBank/DDBJ databases">
        <title>Whole genome shotgun sequence of Paenarthrobacter aurescens NBRC 12136.</title>
        <authorList>
            <person name="Hosoyama A."/>
            <person name="Uohara A."/>
            <person name="Ohji S."/>
            <person name="Ichikawa N."/>
        </authorList>
    </citation>
    <scope>NUCLEOTIDE SEQUENCE [LARGE SCALE GENOMIC DNA]</scope>
    <source>
        <strain evidence="1 2">NBRC 12136</strain>
    </source>
</reference>
<dbReference type="EMBL" id="BJMD01000038">
    <property type="protein sequence ID" value="GEB21151.1"/>
    <property type="molecule type" value="Genomic_DNA"/>
</dbReference>
<dbReference type="Proteomes" id="UP000317715">
    <property type="component" value="Unassembled WGS sequence"/>
</dbReference>
<proteinExistence type="predicted"/>
<gene>
    <name evidence="1" type="ORF">AAU01_39060</name>
</gene>
<name>A0A4Y3NQC9_PAEAU</name>
<comment type="caution">
    <text evidence="1">The sequence shown here is derived from an EMBL/GenBank/DDBJ whole genome shotgun (WGS) entry which is preliminary data.</text>
</comment>
<protein>
    <submittedName>
        <fullName evidence="1">Uncharacterized protein</fullName>
    </submittedName>
</protein>
<accession>A0A4Y3NQC9</accession>
<keyword evidence="2" id="KW-1185">Reference proteome</keyword>